<name>A0A0H5PYY0_9ZZZZ</name>
<evidence type="ECO:0000313" key="1">
    <source>
        <dbReference type="EMBL" id="CRY94758.1"/>
    </source>
</evidence>
<organism evidence="1">
    <name type="scientific">uncultured prokaryote</name>
    <dbReference type="NCBI Taxonomy" id="198431"/>
    <lineage>
        <taxon>unclassified sequences</taxon>
        <taxon>environmental samples</taxon>
    </lineage>
</organism>
<dbReference type="EMBL" id="LN853014">
    <property type="protein sequence ID" value="CRY94758.1"/>
    <property type="molecule type" value="Genomic_DNA"/>
</dbReference>
<reference evidence="1" key="1">
    <citation type="submission" date="2015-06" db="EMBL/GenBank/DDBJ databases">
        <authorList>
            <person name="Joergensen T."/>
        </authorList>
    </citation>
    <scope>NUCLEOTIDE SEQUENCE</scope>
    <source>
        <plasmid evidence="1">pRGRH0347</plasmid>
    </source>
</reference>
<dbReference type="Gene3D" id="1.10.10.60">
    <property type="entry name" value="Homeodomain-like"/>
    <property type="match status" value="1"/>
</dbReference>
<dbReference type="Pfam" id="PF03090">
    <property type="entry name" value="Replicase"/>
    <property type="match status" value="1"/>
</dbReference>
<protein>
    <recommendedName>
        <fullName evidence="2">Primase C-terminal 1 domain-containing protein</fullName>
    </recommendedName>
</protein>
<reference evidence="1" key="2">
    <citation type="submission" date="2015-07" db="EMBL/GenBank/DDBJ databases">
        <title>Plasmids, circular viruses and viroids from rat gut.</title>
        <authorList>
            <person name="Jorgensen T.J."/>
            <person name="Hansen M.A."/>
            <person name="Xu Z."/>
            <person name="Tabak M.A."/>
            <person name="Sorensen S.J."/>
            <person name="Hansen L.H."/>
        </authorList>
    </citation>
    <scope>NUCLEOTIDE SEQUENCE</scope>
    <source>
        <plasmid evidence="1">pRGRH0347</plasmid>
    </source>
</reference>
<geneLocation type="plasmid" evidence="1">
    <name>pRGRH0347</name>
</geneLocation>
<accession>A0A0H5PYY0</accession>
<dbReference type="Gene3D" id="1.10.340.50">
    <property type="match status" value="1"/>
</dbReference>
<dbReference type="AlphaFoldDB" id="A0A0H5PYY0"/>
<proteinExistence type="predicted"/>
<keyword evidence="1" id="KW-0614">Plasmid</keyword>
<dbReference type="InterPro" id="IPR004322">
    <property type="entry name" value="Plasmid_replicase_bac"/>
</dbReference>
<evidence type="ECO:0008006" key="2">
    <source>
        <dbReference type="Google" id="ProtNLM"/>
    </source>
</evidence>
<sequence>MLGNFKQLLPEFVECQPVKGGPTYWLPRDSAMQIERIRAHLNDRHWLMVDHDSSPTVHAHTLYDIEPNVVVYNQTNPHRHQAFWLLKDPVYCQPEVRERQPYRYLTAIEAAYDEHYGADLCFARHIHRNPCAFINDTDWRHWRTHTLSELAEPVNLSVRRAKALDHSINAPDGRNNALFDEMRRWAYPQVEIARSASYEVWHRQVVTRALAMSEQIVSDRGALPAREVGYVAKSVAGFVYYRYTGAGCILTPELRAIKAELGRKGGLIGGKVSKGGGRPKSTNWELWEAIQKMKAEGHPHSSIAQDLKISASTVSKYAKISK</sequence>